<protein>
    <submittedName>
        <fullName evidence="1">Uncharacterized protein</fullName>
    </submittedName>
</protein>
<evidence type="ECO:0000313" key="1">
    <source>
        <dbReference type="EMBL" id="PHZ26347.1"/>
    </source>
</evidence>
<sequence>MSLPLNKSINRTFFQKKHSSICDALFTSKKNVTETFRYSGAFNRLTILIIVNGEQSLDPLGGSSE</sequence>
<dbReference type="EMBL" id="PEHN01000021">
    <property type="protein sequence ID" value="PHZ26347.1"/>
    <property type="molecule type" value="Genomic_DNA"/>
</dbReference>
<dbReference type="Proteomes" id="UP000229378">
    <property type="component" value="Unassembled WGS sequence"/>
</dbReference>
<name>A0A2G4TZ73_YERBE</name>
<proteinExistence type="predicted"/>
<comment type="caution">
    <text evidence="1">The sequence shown here is derived from an EMBL/GenBank/DDBJ whole genome shotgun (WGS) entry which is preliminary data.</text>
</comment>
<evidence type="ECO:0000313" key="2">
    <source>
        <dbReference type="Proteomes" id="UP000229378"/>
    </source>
</evidence>
<organism evidence="1 2">
    <name type="scientific">Yersinia bercovieri</name>
    <dbReference type="NCBI Taxonomy" id="634"/>
    <lineage>
        <taxon>Bacteria</taxon>
        <taxon>Pseudomonadati</taxon>
        <taxon>Pseudomonadota</taxon>
        <taxon>Gammaproteobacteria</taxon>
        <taxon>Enterobacterales</taxon>
        <taxon>Yersiniaceae</taxon>
        <taxon>Yersinia</taxon>
    </lineage>
</organism>
<reference evidence="1 2" key="1">
    <citation type="submission" date="2017-10" db="EMBL/GenBank/DDBJ databases">
        <authorList>
            <person name="Banno H."/>
            <person name="Chua N.-H."/>
        </authorList>
    </citation>
    <scope>NUCLEOTIDE SEQUENCE [LARGE SCALE GENOMIC DNA]</scope>
    <source>
        <strain evidence="1 2">SCPM-O-B-7607</strain>
    </source>
</reference>
<dbReference type="AlphaFoldDB" id="A0A2G4TZ73"/>
<accession>A0A2G4TZ73</accession>
<gene>
    <name evidence="1" type="ORF">CS533_16420</name>
</gene>